<proteinExistence type="predicted"/>
<dbReference type="EMBL" id="LAZR01008814">
    <property type="protein sequence ID" value="KKM76403.1"/>
    <property type="molecule type" value="Genomic_DNA"/>
</dbReference>
<gene>
    <name evidence="1" type="ORF">LCGC14_1380460</name>
</gene>
<evidence type="ECO:0000313" key="1">
    <source>
        <dbReference type="EMBL" id="KKM76403.1"/>
    </source>
</evidence>
<sequence>MVLELPGGLFGQEDVRETATTTTGTKYWSIPGIAFTTRNPDVNDIINSASGGISSVTSGSEIYIAPVVLPNGAEISEVIVYGSDVADTWTLYRGLIDTTGEIMATANVNTADTSITSPIIDNKVYSYWIILATAAAGEDVHAARITYTN</sequence>
<reference evidence="1" key="1">
    <citation type="journal article" date="2015" name="Nature">
        <title>Complex archaea that bridge the gap between prokaryotes and eukaryotes.</title>
        <authorList>
            <person name="Spang A."/>
            <person name="Saw J.H."/>
            <person name="Jorgensen S.L."/>
            <person name="Zaremba-Niedzwiedzka K."/>
            <person name="Martijn J."/>
            <person name="Lind A.E."/>
            <person name="van Eijk R."/>
            <person name="Schleper C."/>
            <person name="Guy L."/>
            <person name="Ettema T.J."/>
        </authorList>
    </citation>
    <scope>NUCLEOTIDE SEQUENCE</scope>
</reference>
<organism evidence="1">
    <name type="scientific">marine sediment metagenome</name>
    <dbReference type="NCBI Taxonomy" id="412755"/>
    <lineage>
        <taxon>unclassified sequences</taxon>
        <taxon>metagenomes</taxon>
        <taxon>ecological metagenomes</taxon>
    </lineage>
</organism>
<protein>
    <submittedName>
        <fullName evidence="1">Uncharacterized protein</fullName>
    </submittedName>
</protein>
<accession>A0A0F9K3A6</accession>
<dbReference type="AlphaFoldDB" id="A0A0F9K3A6"/>
<comment type="caution">
    <text evidence="1">The sequence shown here is derived from an EMBL/GenBank/DDBJ whole genome shotgun (WGS) entry which is preliminary data.</text>
</comment>
<name>A0A0F9K3A6_9ZZZZ</name>